<dbReference type="InterPro" id="IPR009057">
    <property type="entry name" value="Homeodomain-like_sf"/>
</dbReference>
<protein>
    <submittedName>
        <fullName evidence="6">AraC family transcriptional regulator</fullName>
    </submittedName>
</protein>
<reference evidence="6" key="1">
    <citation type="submission" date="2021-05" db="EMBL/GenBank/DDBJ databases">
        <authorList>
            <person name="Kaiqin L."/>
            <person name="Jian G."/>
        </authorList>
    </citation>
    <scope>NUCLEOTIDE SEQUENCE</scope>
    <source>
        <strain evidence="6">HDS5</strain>
    </source>
</reference>
<dbReference type="KEGG" id="nec:KGD82_19105"/>
<evidence type="ECO:0000259" key="5">
    <source>
        <dbReference type="PROSITE" id="PS01124"/>
    </source>
</evidence>
<dbReference type="Gene3D" id="1.10.10.60">
    <property type="entry name" value="Homeodomain-like"/>
    <property type="match status" value="1"/>
</dbReference>
<gene>
    <name evidence="6" type="ORF">KGD82_19105</name>
</gene>
<dbReference type="PROSITE" id="PS01124">
    <property type="entry name" value="HTH_ARAC_FAMILY_2"/>
    <property type="match status" value="1"/>
</dbReference>
<dbReference type="SUPFAM" id="SSF46689">
    <property type="entry name" value="Homeodomain-like"/>
    <property type="match status" value="2"/>
</dbReference>
<organism evidence="6 7">
    <name type="scientific">Nocardiopsis eucommiae</name>
    <dbReference type="NCBI Taxonomy" id="2831970"/>
    <lineage>
        <taxon>Bacteria</taxon>
        <taxon>Bacillati</taxon>
        <taxon>Actinomycetota</taxon>
        <taxon>Actinomycetes</taxon>
        <taxon>Streptosporangiales</taxon>
        <taxon>Nocardiopsidaceae</taxon>
        <taxon>Nocardiopsis</taxon>
    </lineage>
</organism>
<evidence type="ECO:0000313" key="7">
    <source>
        <dbReference type="Proteomes" id="UP000682416"/>
    </source>
</evidence>
<dbReference type="Pfam" id="PF12852">
    <property type="entry name" value="Cupin_6"/>
    <property type="match status" value="1"/>
</dbReference>
<keyword evidence="2" id="KW-0238">DNA-binding</keyword>
<evidence type="ECO:0000256" key="4">
    <source>
        <dbReference type="SAM" id="MobiDB-lite"/>
    </source>
</evidence>
<dbReference type="GO" id="GO:0043565">
    <property type="term" value="F:sequence-specific DNA binding"/>
    <property type="evidence" value="ECO:0007669"/>
    <property type="project" value="InterPro"/>
</dbReference>
<evidence type="ECO:0000313" key="6">
    <source>
        <dbReference type="EMBL" id="QVJ00671.1"/>
    </source>
</evidence>
<dbReference type="Proteomes" id="UP000682416">
    <property type="component" value="Chromosome"/>
</dbReference>
<dbReference type="InterPro" id="IPR018060">
    <property type="entry name" value="HTH_AraC"/>
</dbReference>
<sequence length="223" mass="23722">MNGSGVTVPGRISASIKLNQAVTNLIAEAVPPISLMRSDEPWAAKIGLLVSMLGEEAVSTELGAHTMRQRLTQVLFIHMLRQVIARADVPQGWLAGATDSSLQPVLAAVQARPGEPWTVRSLAEVALMSRSAFAQRFTSVVGIPPMSFVRLWRAHVAGQMVQSTDTNLHAVAAHVGYGSNSALSRSFKRLTGVSPSSVRASASSTGQLDERTSDSGVRARPSR</sequence>
<evidence type="ECO:0000256" key="1">
    <source>
        <dbReference type="ARBA" id="ARBA00023015"/>
    </source>
</evidence>
<dbReference type="AlphaFoldDB" id="A0A975L7Q1"/>
<feature type="compositionally biased region" description="Low complexity" evidence="4">
    <location>
        <begin position="194"/>
        <end position="204"/>
    </location>
</feature>
<dbReference type="SMART" id="SM00342">
    <property type="entry name" value="HTH_ARAC"/>
    <property type="match status" value="1"/>
</dbReference>
<keyword evidence="3" id="KW-0804">Transcription</keyword>
<dbReference type="GO" id="GO:0003700">
    <property type="term" value="F:DNA-binding transcription factor activity"/>
    <property type="evidence" value="ECO:0007669"/>
    <property type="project" value="InterPro"/>
</dbReference>
<feature type="domain" description="HTH araC/xylS-type" evidence="5">
    <location>
        <begin position="103"/>
        <end position="201"/>
    </location>
</feature>
<accession>A0A975L7Q1</accession>
<dbReference type="InterPro" id="IPR032783">
    <property type="entry name" value="AraC_lig"/>
</dbReference>
<keyword evidence="1" id="KW-0805">Transcription regulation</keyword>
<dbReference type="EMBL" id="CP074402">
    <property type="protein sequence ID" value="QVJ00671.1"/>
    <property type="molecule type" value="Genomic_DNA"/>
</dbReference>
<evidence type="ECO:0000256" key="2">
    <source>
        <dbReference type="ARBA" id="ARBA00023125"/>
    </source>
</evidence>
<dbReference type="PANTHER" id="PTHR46796">
    <property type="entry name" value="HTH-TYPE TRANSCRIPTIONAL ACTIVATOR RHAS-RELATED"/>
    <property type="match status" value="1"/>
</dbReference>
<evidence type="ECO:0000256" key="3">
    <source>
        <dbReference type="ARBA" id="ARBA00023163"/>
    </source>
</evidence>
<proteinExistence type="predicted"/>
<keyword evidence="7" id="KW-1185">Reference proteome</keyword>
<name>A0A975L7Q1_9ACTN</name>
<feature type="region of interest" description="Disordered" evidence="4">
    <location>
        <begin position="194"/>
        <end position="223"/>
    </location>
</feature>
<dbReference type="PANTHER" id="PTHR46796:SF13">
    <property type="entry name" value="HTH-TYPE TRANSCRIPTIONAL ACTIVATOR RHAS"/>
    <property type="match status" value="1"/>
</dbReference>
<dbReference type="InterPro" id="IPR050204">
    <property type="entry name" value="AraC_XylS_family_regulators"/>
</dbReference>
<dbReference type="Pfam" id="PF12833">
    <property type="entry name" value="HTH_18"/>
    <property type="match status" value="1"/>
</dbReference>